<feature type="compositionally biased region" description="Basic and acidic residues" evidence="1">
    <location>
        <begin position="9"/>
        <end position="24"/>
    </location>
</feature>
<evidence type="ECO:0000313" key="3">
    <source>
        <dbReference type="Proteomes" id="UP001159363"/>
    </source>
</evidence>
<gene>
    <name evidence="2" type="ORF">PR048_020646</name>
</gene>
<feature type="region of interest" description="Disordered" evidence="1">
    <location>
        <begin position="1"/>
        <end position="24"/>
    </location>
</feature>
<reference evidence="2 3" key="1">
    <citation type="submission" date="2023-02" db="EMBL/GenBank/DDBJ databases">
        <title>LHISI_Scaffold_Assembly.</title>
        <authorList>
            <person name="Stuart O.P."/>
            <person name="Cleave R."/>
            <person name="Magrath M.J.L."/>
            <person name="Mikheyev A.S."/>
        </authorList>
    </citation>
    <scope>NUCLEOTIDE SEQUENCE [LARGE SCALE GENOMIC DNA]</scope>
    <source>
        <strain evidence="2">Daus_M_001</strain>
        <tissue evidence="2">Leg muscle</tissue>
    </source>
</reference>
<keyword evidence="3" id="KW-1185">Reference proteome</keyword>
<sequence>MELMNEWLSSDRQKTEQRQKPDTRRCKYSKYTNFHWKFQLTHLLSISPTLNANIVTFDILVSLPANRFRLPVGSPPVFSHVGILLDDAAGWRVFSGVSRSPRPYIPAMLLASLHTVMNDLWSYSHKIGSPPVPSCRAISGHRIHACCMHLPLKLARRRKALRPGSCWPISARCLGIVVPDCRLVEGMFLSALLLRNAVAISGVLRVKNSAVESVAGGIKCYTYTALECRSSIHGDDCIIVVTTWLFVNCGEIRRSHVEEEPAPKDISEIDPNRIICWKTFPVHDGKAVCYMGSWEDAIASLAVHFAADSCLHSHDDRDSHRRPYSLPDNLLTLFMLPEADSRRRLTTAGHTHLHAFLVRSPDDKRRRSQCYVGLYRARLLADGWDLCNCLSRPCHGSAIEIVTRLAVQLRPRFTTTTCRVRQLSVHHPSVNHVTNIQSEVVFNSVCPPVRQNLSEFQLLTDEQIGGLGQTALLVPPPPYFFGEPAGEKLSVLSEMFAIQYYTMPTERSVLAFHVINFQVLKVSFPLLFHFLDGET</sequence>
<dbReference type="EMBL" id="JARBHB010000007">
    <property type="protein sequence ID" value="KAJ8880024.1"/>
    <property type="molecule type" value="Genomic_DNA"/>
</dbReference>
<protein>
    <submittedName>
        <fullName evidence="2">Uncharacterized protein</fullName>
    </submittedName>
</protein>
<evidence type="ECO:0000256" key="1">
    <source>
        <dbReference type="SAM" id="MobiDB-lite"/>
    </source>
</evidence>
<organism evidence="2 3">
    <name type="scientific">Dryococelus australis</name>
    <dbReference type="NCBI Taxonomy" id="614101"/>
    <lineage>
        <taxon>Eukaryota</taxon>
        <taxon>Metazoa</taxon>
        <taxon>Ecdysozoa</taxon>
        <taxon>Arthropoda</taxon>
        <taxon>Hexapoda</taxon>
        <taxon>Insecta</taxon>
        <taxon>Pterygota</taxon>
        <taxon>Neoptera</taxon>
        <taxon>Polyneoptera</taxon>
        <taxon>Phasmatodea</taxon>
        <taxon>Verophasmatodea</taxon>
        <taxon>Anareolatae</taxon>
        <taxon>Phasmatidae</taxon>
        <taxon>Eurycanthinae</taxon>
        <taxon>Dryococelus</taxon>
    </lineage>
</organism>
<evidence type="ECO:0000313" key="2">
    <source>
        <dbReference type="EMBL" id="KAJ8880024.1"/>
    </source>
</evidence>
<accession>A0ABQ9H6T8</accession>
<name>A0ABQ9H6T8_9NEOP</name>
<comment type="caution">
    <text evidence="2">The sequence shown here is derived from an EMBL/GenBank/DDBJ whole genome shotgun (WGS) entry which is preliminary data.</text>
</comment>
<proteinExistence type="predicted"/>
<dbReference type="Proteomes" id="UP001159363">
    <property type="component" value="Chromosome 6"/>
</dbReference>